<evidence type="ECO:0000313" key="1">
    <source>
        <dbReference type="EMBL" id="KAK5577410.1"/>
    </source>
</evidence>
<organism evidence="1 2">
    <name type="scientific">Dictyostelium firmibasis</name>
    <dbReference type="NCBI Taxonomy" id="79012"/>
    <lineage>
        <taxon>Eukaryota</taxon>
        <taxon>Amoebozoa</taxon>
        <taxon>Evosea</taxon>
        <taxon>Eumycetozoa</taxon>
        <taxon>Dictyostelia</taxon>
        <taxon>Dictyosteliales</taxon>
        <taxon>Dictyosteliaceae</taxon>
        <taxon>Dictyostelium</taxon>
    </lineage>
</organism>
<gene>
    <name evidence="1" type="ORF">RB653_002351</name>
</gene>
<name>A0AAN7U2U4_9MYCE</name>
<keyword evidence="2" id="KW-1185">Reference proteome</keyword>
<dbReference type="Proteomes" id="UP001344447">
    <property type="component" value="Unassembled WGS sequence"/>
</dbReference>
<dbReference type="AlphaFoldDB" id="A0AAN7U2U4"/>
<evidence type="ECO:0000313" key="2">
    <source>
        <dbReference type="Proteomes" id="UP001344447"/>
    </source>
</evidence>
<reference evidence="1 2" key="1">
    <citation type="submission" date="2023-11" db="EMBL/GenBank/DDBJ databases">
        <title>Dfirmibasis_genome.</title>
        <authorList>
            <person name="Edelbroek B."/>
            <person name="Kjellin J."/>
            <person name="Jerlstrom-Hultqvist J."/>
            <person name="Soderbom F."/>
        </authorList>
    </citation>
    <scope>NUCLEOTIDE SEQUENCE [LARGE SCALE GENOMIC DNA]</scope>
    <source>
        <strain evidence="1 2">TNS-C-14</strain>
    </source>
</reference>
<sequence length="93" mass="10870">MNNCTRLFSQNISGIITRSTTNFKKHAPRSKNTKCILTNGATISYWTSLPMAKIWRADSDIISNPPDYVMDNIEKIKEKRRKELEDKFSQFKR</sequence>
<proteinExistence type="predicted"/>
<comment type="caution">
    <text evidence="1">The sequence shown here is derived from an EMBL/GenBank/DDBJ whole genome shotgun (WGS) entry which is preliminary data.</text>
</comment>
<accession>A0AAN7U2U4</accession>
<protein>
    <submittedName>
        <fullName evidence="1">Uncharacterized protein</fullName>
    </submittedName>
</protein>
<dbReference type="EMBL" id="JAVFKY010000004">
    <property type="protein sequence ID" value="KAK5577410.1"/>
    <property type="molecule type" value="Genomic_DNA"/>
</dbReference>